<dbReference type="InterPro" id="IPR050817">
    <property type="entry name" value="DjlA_DnaK_co-chaperone"/>
</dbReference>
<keyword evidence="2" id="KW-0802">TPR repeat</keyword>
<dbReference type="EMBL" id="JAGGLM010000004">
    <property type="protein sequence ID" value="MBP2032422.1"/>
    <property type="molecule type" value="Genomic_DNA"/>
</dbReference>
<dbReference type="Proteomes" id="UP001519307">
    <property type="component" value="Unassembled WGS sequence"/>
</dbReference>
<dbReference type="InterPro" id="IPR036869">
    <property type="entry name" value="J_dom_sf"/>
</dbReference>
<dbReference type="SUPFAM" id="SSF46565">
    <property type="entry name" value="Chaperone J-domain"/>
    <property type="match status" value="1"/>
</dbReference>
<evidence type="ECO:0000313" key="4">
    <source>
        <dbReference type="EMBL" id="MBP2032422.1"/>
    </source>
</evidence>
<feature type="domain" description="J" evidence="3">
    <location>
        <begin position="3"/>
        <end position="71"/>
    </location>
</feature>
<keyword evidence="4" id="KW-0238">DNA-binding</keyword>
<name>A0ABS4KQV4_9CLOT</name>
<dbReference type="Gene3D" id="1.10.287.110">
    <property type="entry name" value="DnaJ domain"/>
    <property type="match status" value="1"/>
</dbReference>
<dbReference type="PANTHER" id="PTHR24074">
    <property type="entry name" value="CO-CHAPERONE PROTEIN DJLA"/>
    <property type="match status" value="1"/>
</dbReference>
<gene>
    <name evidence="4" type="ORF">J2Z42_001087</name>
</gene>
<sequence>MKNPYEVLGINENASKDEIKKAYRQLAKKYHPDQYGNNPLKDLAEDKMRDINEAYDYLMKSGSNSNYGNNSYNNNDSNYSGEDSGLYKSIEVDINNGDLRSAEQKLAECRSRDAEWNYLMGILNLRKGWYNDAFNNLNTACSLDPNNFKYREALNKLQNMNNTYRQPYYNTRRQDSDICNICATLYCLDCLCGGGGGGC</sequence>
<keyword evidence="5" id="KW-1185">Reference proteome</keyword>
<evidence type="ECO:0000259" key="3">
    <source>
        <dbReference type="PROSITE" id="PS50076"/>
    </source>
</evidence>
<evidence type="ECO:0000256" key="1">
    <source>
        <dbReference type="ARBA" id="ARBA00022705"/>
    </source>
</evidence>
<comment type="caution">
    <text evidence="4">The sequence shown here is derived from an EMBL/GenBank/DDBJ whole genome shotgun (WGS) entry which is preliminary data.</text>
</comment>
<dbReference type="Gene3D" id="1.25.40.10">
    <property type="entry name" value="Tetratricopeptide repeat domain"/>
    <property type="match status" value="1"/>
</dbReference>
<dbReference type="InterPro" id="IPR011990">
    <property type="entry name" value="TPR-like_helical_dom_sf"/>
</dbReference>
<organism evidence="4 5">
    <name type="scientific">Clostridium algifaecis</name>
    <dbReference type="NCBI Taxonomy" id="1472040"/>
    <lineage>
        <taxon>Bacteria</taxon>
        <taxon>Bacillati</taxon>
        <taxon>Bacillota</taxon>
        <taxon>Clostridia</taxon>
        <taxon>Eubacteriales</taxon>
        <taxon>Clostridiaceae</taxon>
        <taxon>Clostridium</taxon>
    </lineage>
</organism>
<evidence type="ECO:0000256" key="2">
    <source>
        <dbReference type="PROSITE-ProRule" id="PRU00339"/>
    </source>
</evidence>
<dbReference type="PROSITE" id="PS50076">
    <property type="entry name" value="DNAJ_2"/>
    <property type="match status" value="1"/>
</dbReference>
<dbReference type="CDD" id="cd06257">
    <property type="entry name" value="DnaJ"/>
    <property type="match status" value="1"/>
</dbReference>
<evidence type="ECO:0000313" key="5">
    <source>
        <dbReference type="Proteomes" id="UP001519307"/>
    </source>
</evidence>
<feature type="repeat" description="TPR" evidence="2">
    <location>
        <begin position="114"/>
        <end position="147"/>
    </location>
</feature>
<dbReference type="InterPro" id="IPR001623">
    <property type="entry name" value="DnaJ_domain"/>
</dbReference>
<dbReference type="RefSeq" id="WP_209701591.1">
    <property type="nucleotide sequence ID" value="NZ_JAGGLM010000004.1"/>
</dbReference>
<proteinExistence type="predicted"/>
<protein>
    <submittedName>
        <fullName evidence="4">Curved DNA-binding protein CbpA</fullName>
    </submittedName>
</protein>
<accession>A0ABS4KQV4</accession>
<keyword evidence="1" id="KW-0235">DNA replication</keyword>
<reference evidence="4 5" key="1">
    <citation type="submission" date="2021-03" db="EMBL/GenBank/DDBJ databases">
        <title>Genomic Encyclopedia of Type Strains, Phase IV (KMG-IV): sequencing the most valuable type-strain genomes for metagenomic binning, comparative biology and taxonomic classification.</title>
        <authorList>
            <person name="Goeker M."/>
        </authorList>
    </citation>
    <scope>NUCLEOTIDE SEQUENCE [LARGE SCALE GENOMIC DNA]</scope>
    <source>
        <strain evidence="4 5">DSM 28783</strain>
    </source>
</reference>
<dbReference type="GO" id="GO:0003677">
    <property type="term" value="F:DNA binding"/>
    <property type="evidence" value="ECO:0007669"/>
    <property type="project" value="UniProtKB-KW"/>
</dbReference>
<dbReference type="PROSITE" id="PS50005">
    <property type="entry name" value="TPR"/>
    <property type="match status" value="1"/>
</dbReference>
<dbReference type="Pfam" id="PF00226">
    <property type="entry name" value="DnaJ"/>
    <property type="match status" value="1"/>
</dbReference>
<dbReference type="InterPro" id="IPR019734">
    <property type="entry name" value="TPR_rpt"/>
</dbReference>
<dbReference type="PRINTS" id="PR00625">
    <property type="entry name" value="JDOMAIN"/>
</dbReference>
<dbReference type="SMART" id="SM00271">
    <property type="entry name" value="DnaJ"/>
    <property type="match status" value="1"/>
</dbReference>